<gene>
    <name evidence="2" type="ORF">AVEN_198125_1</name>
    <name evidence="1" type="ORF">AVEN_46704_1</name>
</gene>
<name>A0A4Y2U6Q2_ARAVE</name>
<reference evidence="1 3" key="1">
    <citation type="journal article" date="2019" name="Sci. Rep.">
        <title>Orb-weaving spider Araneus ventricosus genome elucidates the spidroin gene catalogue.</title>
        <authorList>
            <person name="Kono N."/>
            <person name="Nakamura H."/>
            <person name="Ohtoshi R."/>
            <person name="Moran D.A.P."/>
            <person name="Shinohara A."/>
            <person name="Yoshida Y."/>
            <person name="Fujiwara M."/>
            <person name="Mori M."/>
            <person name="Tomita M."/>
            <person name="Arakawa K."/>
        </authorList>
    </citation>
    <scope>NUCLEOTIDE SEQUENCE [LARGE SCALE GENOMIC DNA]</scope>
</reference>
<protein>
    <submittedName>
        <fullName evidence="1">Uncharacterized protein</fullName>
    </submittedName>
</protein>
<organism evidence="1 3">
    <name type="scientific">Araneus ventricosus</name>
    <name type="common">Orbweaver spider</name>
    <name type="synonym">Epeira ventricosa</name>
    <dbReference type="NCBI Taxonomy" id="182803"/>
    <lineage>
        <taxon>Eukaryota</taxon>
        <taxon>Metazoa</taxon>
        <taxon>Ecdysozoa</taxon>
        <taxon>Arthropoda</taxon>
        <taxon>Chelicerata</taxon>
        <taxon>Arachnida</taxon>
        <taxon>Araneae</taxon>
        <taxon>Araneomorphae</taxon>
        <taxon>Entelegynae</taxon>
        <taxon>Araneoidea</taxon>
        <taxon>Araneidae</taxon>
        <taxon>Araneus</taxon>
    </lineage>
</organism>
<accession>A0A4Y2U6Q2</accession>
<comment type="caution">
    <text evidence="1">The sequence shown here is derived from an EMBL/GenBank/DDBJ whole genome shotgun (WGS) entry which is preliminary data.</text>
</comment>
<proteinExistence type="predicted"/>
<evidence type="ECO:0000313" key="2">
    <source>
        <dbReference type="EMBL" id="GBO07789.1"/>
    </source>
</evidence>
<sequence>MLVQFDYQEVTSPSLRITAARRLGMDDTKLLNVSVEIYSNSCRLSCNCRILKGRRWAKFLLRFLQIFSIGKISELLVTTKQGHVSYVAMLLSSSPYEALRYLVGKEIVFCQTIAALMNVDSLQDHVYSLEPL</sequence>
<dbReference type="Proteomes" id="UP000499080">
    <property type="component" value="Unassembled WGS sequence"/>
</dbReference>
<evidence type="ECO:0000313" key="3">
    <source>
        <dbReference type="Proteomes" id="UP000499080"/>
    </source>
</evidence>
<dbReference type="EMBL" id="BGPR01033719">
    <property type="protein sequence ID" value="GBO07789.1"/>
    <property type="molecule type" value="Genomic_DNA"/>
</dbReference>
<dbReference type="EMBL" id="BGPR01033707">
    <property type="protein sequence ID" value="GBO07761.1"/>
    <property type="molecule type" value="Genomic_DNA"/>
</dbReference>
<dbReference type="AlphaFoldDB" id="A0A4Y2U6Q2"/>
<keyword evidence="3" id="KW-1185">Reference proteome</keyword>
<evidence type="ECO:0000313" key="1">
    <source>
        <dbReference type="EMBL" id="GBO07761.1"/>
    </source>
</evidence>